<comment type="caution">
    <text evidence="8">The sequence shown here is derived from an EMBL/GenBank/DDBJ whole genome shotgun (WGS) entry which is preliminary data.</text>
</comment>
<organism evidence="8 9">
    <name type="scientific">Lithospermum erythrorhizon</name>
    <name type="common">Purple gromwell</name>
    <name type="synonym">Lithospermum officinale var. erythrorhizon</name>
    <dbReference type="NCBI Taxonomy" id="34254"/>
    <lineage>
        <taxon>Eukaryota</taxon>
        <taxon>Viridiplantae</taxon>
        <taxon>Streptophyta</taxon>
        <taxon>Embryophyta</taxon>
        <taxon>Tracheophyta</taxon>
        <taxon>Spermatophyta</taxon>
        <taxon>Magnoliopsida</taxon>
        <taxon>eudicotyledons</taxon>
        <taxon>Gunneridae</taxon>
        <taxon>Pentapetalae</taxon>
        <taxon>asterids</taxon>
        <taxon>lamiids</taxon>
        <taxon>Boraginales</taxon>
        <taxon>Boraginaceae</taxon>
        <taxon>Boraginoideae</taxon>
        <taxon>Lithospermeae</taxon>
        <taxon>Lithospermum</taxon>
    </lineage>
</organism>
<dbReference type="GO" id="GO:0003964">
    <property type="term" value="F:RNA-directed DNA polymerase activity"/>
    <property type="evidence" value="ECO:0007669"/>
    <property type="project" value="UniProtKB-KW"/>
</dbReference>
<proteinExistence type="predicted"/>
<keyword evidence="1" id="KW-0808">Transferase</keyword>
<feature type="domain" description="Reverse transcriptase RNase H-like" evidence="7">
    <location>
        <begin position="22"/>
        <end position="93"/>
    </location>
</feature>
<gene>
    <name evidence="8" type="ORF">LIER_33948</name>
</gene>
<dbReference type="SUPFAM" id="SSF56672">
    <property type="entry name" value="DNA/RNA polymerases"/>
    <property type="match status" value="1"/>
</dbReference>
<evidence type="ECO:0000256" key="4">
    <source>
        <dbReference type="ARBA" id="ARBA00022759"/>
    </source>
</evidence>
<keyword evidence="6" id="KW-0695">RNA-directed DNA polymerase</keyword>
<keyword evidence="4" id="KW-0255">Endonuclease</keyword>
<evidence type="ECO:0000256" key="5">
    <source>
        <dbReference type="ARBA" id="ARBA00022801"/>
    </source>
</evidence>
<evidence type="ECO:0000256" key="2">
    <source>
        <dbReference type="ARBA" id="ARBA00022695"/>
    </source>
</evidence>
<keyword evidence="2" id="KW-0548">Nucleotidyltransferase</keyword>
<evidence type="ECO:0000313" key="9">
    <source>
        <dbReference type="Proteomes" id="UP001454036"/>
    </source>
</evidence>
<dbReference type="InterPro" id="IPR041373">
    <property type="entry name" value="RT_RNaseH"/>
</dbReference>
<evidence type="ECO:0000259" key="7">
    <source>
        <dbReference type="Pfam" id="PF17917"/>
    </source>
</evidence>
<dbReference type="EMBL" id="BAABME010013918">
    <property type="protein sequence ID" value="GAA0186660.1"/>
    <property type="molecule type" value="Genomic_DNA"/>
</dbReference>
<dbReference type="Proteomes" id="UP001454036">
    <property type="component" value="Unassembled WGS sequence"/>
</dbReference>
<dbReference type="Pfam" id="PF17917">
    <property type="entry name" value="RT_RNaseH"/>
    <property type="match status" value="1"/>
</dbReference>
<keyword evidence="3" id="KW-0540">Nuclease</keyword>
<dbReference type="GO" id="GO:0004519">
    <property type="term" value="F:endonuclease activity"/>
    <property type="evidence" value="ECO:0007669"/>
    <property type="project" value="UniProtKB-KW"/>
</dbReference>
<sequence length="96" mass="11380">MKKEKLILWPQIDEITKFAFYKLYLAVSESALSSVFIREKEKTHRPMYYVIRVMTGVEARYPLTEKLVFPLIEAARKLKPYFEANPVEIITDQPLR</sequence>
<name>A0AAV3S196_LITER</name>
<dbReference type="AlphaFoldDB" id="A0AAV3S196"/>
<keyword evidence="9" id="KW-1185">Reference proteome</keyword>
<evidence type="ECO:0000313" key="8">
    <source>
        <dbReference type="EMBL" id="GAA0186660.1"/>
    </source>
</evidence>
<evidence type="ECO:0000256" key="6">
    <source>
        <dbReference type="ARBA" id="ARBA00022918"/>
    </source>
</evidence>
<keyword evidence="5" id="KW-0378">Hydrolase</keyword>
<protein>
    <recommendedName>
        <fullName evidence="7">Reverse transcriptase RNase H-like domain-containing protein</fullName>
    </recommendedName>
</protein>
<evidence type="ECO:0000256" key="3">
    <source>
        <dbReference type="ARBA" id="ARBA00022722"/>
    </source>
</evidence>
<reference evidence="8 9" key="1">
    <citation type="submission" date="2024-01" db="EMBL/GenBank/DDBJ databases">
        <title>The complete chloroplast genome sequence of Lithospermum erythrorhizon: insights into the phylogenetic relationship among Boraginaceae species and the maternal lineages of purple gromwells.</title>
        <authorList>
            <person name="Okada T."/>
            <person name="Watanabe K."/>
        </authorList>
    </citation>
    <scope>NUCLEOTIDE SEQUENCE [LARGE SCALE GENOMIC DNA]</scope>
</reference>
<dbReference type="PANTHER" id="PTHR48475">
    <property type="entry name" value="RIBONUCLEASE H"/>
    <property type="match status" value="1"/>
</dbReference>
<accession>A0AAV3S196</accession>
<evidence type="ECO:0000256" key="1">
    <source>
        <dbReference type="ARBA" id="ARBA00022679"/>
    </source>
</evidence>
<dbReference type="GO" id="GO:0016787">
    <property type="term" value="F:hydrolase activity"/>
    <property type="evidence" value="ECO:0007669"/>
    <property type="project" value="UniProtKB-KW"/>
</dbReference>
<dbReference type="PANTHER" id="PTHR48475:SF2">
    <property type="entry name" value="RIBONUCLEASE H"/>
    <property type="match status" value="1"/>
</dbReference>
<dbReference type="InterPro" id="IPR043502">
    <property type="entry name" value="DNA/RNA_pol_sf"/>
</dbReference>